<evidence type="ECO:0000256" key="7">
    <source>
        <dbReference type="ARBA" id="ARBA00034301"/>
    </source>
</evidence>
<dbReference type="Gene3D" id="3.60.15.10">
    <property type="entry name" value="Ribonuclease Z/Hydroxyacylglutathione hydrolase-like"/>
    <property type="match status" value="1"/>
</dbReference>
<evidence type="ECO:0000259" key="9">
    <source>
        <dbReference type="SMART" id="SM00849"/>
    </source>
</evidence>
<proteinExistence type="inferred from homology"/>
<dbReference type="EMBL" id="AP019308">
    <property type="protein sequence ID" value="BBH20314.1"/>
    <property type="molecule type" value="Genomic_DNA"/>
</dbReference>
<reference evidence="10 11" key="1">
    <citation type="submission" date="2018-11" db="EMBL/GenBank/DDBJ databases">
        <title>Complete genome sequence of Paenibacillus baekrokdamisoli strain KCTC 33723.</title>
        <authorList>
            <person name="Kang S.W."/>
            <person name="Lee K.C."/>
            <person name="Kim K.K."/>
            <person name="Kim J.S."/>
            <person name="Kim D.S."/>
            <person name="Ko S.H."/>
            <person name="Yang S.H."/>
            <person name="Lee J.S."/>
        </authorList>
    </citation>
    <scope>NUCLEOTIDE SEQUENCE [LARGE SCALE GENOMIC DNA]</scope>
    <source>
        <strain evidence="10 11">KCTC 33723</strain>
    </source>
</reference>
<dbReference type="InterPro" id="IPR051013">
    <property type="entry name" value="MBL_superfamily_lactonases"/>
</dbReference>
<dbReference type="AlphaFoldDB" id="A0A3G9JAK5"/>
<dbReference type="GO" id="GO:0016787">
    <property type="term" value="F:hydrolase activity"/>
    <property type="evidence" value="ECO:0007669"/>
    <property type="project" value="UniProtKB-KW"/>
</dbReference>
<keyword evidence="3" id="KW-0479">Metal-binding</keyword>
<evidence type="ECO:0000256" key="6">
    <source>
        <dbReference type="ARBA" id="ARBA00034221"/>
    </source>
</evidence>
<dbReference type="CDD" id="cd07729">
    <property type="entry name" value="AHL_lactonase_MBL-fold"/>
    <property type="match status" value="1"/>
</dbReference>
<evidence type="ECO:0000256" key="5">
    <source>
        <dbReference type="ARBA" id="ARBA00022833"/>
    </source>
</evidence>
<comment type="function">
    <text evidence="7">Counteracts the endogenous Pycsar antiviral defense system. Phosphodiesterase that enables metal-dependent hydrolysis of host cyclic nucleotide Pycsar defense signals such as cCMP and cUMP.</text>
</comment>
<dbReference type="SMART" id="SM00849">
    <property type="entry name" value="Lactamase_B"/>
    <property type="match status" value="1"/>
</dbReference>
<evidence type="ECO:0000256" key="4">
    <source>
        <dbReference type="ARBA" id="ARBA00022801"/>
    </source>
</evidence>
<sequence>MTYYRIQCLKTASHTAPEPVFLFMKGFNRTRDVNCYFWLIQGEGKTILVDTGMGGSYPNQLKESAKGSEAGFPVGPGEDTLSQLENHGLKPEQIDIVILTHLHYDHIANIPLFTHAEIVVNKEGWEAARHPIHKVFDQFPHDVLDYMVENMQSKLRLVGKEEEVAPGIRVIWTGGHTACSQAVQIATDIGRVVLTGDVAYLYDNLEEDHPIGYGVNVYESVEALRRLKAAGDVLLPGHDKEIMTRYPEGKIN</sequence>
<keyword evidence="5" id="KW-0862">Zinc</keyword>
<name>A0A3G9JAK5_9BACL</name>
<protein>
    <submittedName>
        <fullName evidence="10">MBL fold hydrolase</fullName>
    </submittedName>
</protein>
<dbReference type="InterPro" id="IPR036866">
    <property type="entry name" value="RibonucZ/Hydroxyglut_hydro"/>
</dbReference>
<dbReference type="KEGG" id="pbk:Back11_16590"/>
<comment type="catalytic activity">
    <reaction evidence="8">
        <text>3',5'-cyclic UMP + H2O = UMP + H(+)</text>
        <dbReference type="Rhea" id="RHEA:70575"/>
        <dbReference type="ChEBI" id="CHEBI:15377"/>
        <dbReference type="ChEBI" id="CHEBI:15378"/>
        <dbReference type="ChEBI" id="CHEBI:57865"/>
        <dbReference type="ChEBI" id="CHEBI:184387"/>
    </reaction>
    <physiologicalReaction direction="left-to-right" evidence="8">
        <dbReference type="Rhea" id="RHEA:70576"/>
    </physiologicalReaction>
</comment>
<dbReference type="OrthoDB" id="9802897at2"/>
<evidence type="ECO:0000313" key="11">
    <source>
        <dbReference type="Proteomes" id="UP000275368"/>
    </source>
</evidence>
<dbReference type="RefSeq" id="WP_125655261.1">
    <property type="nucleotide sequence ID" value="NZ_AP019308.1"/>
</dbReference>
<evidence type="ECO:0000256" key="2">
    <source>
        <dbReference type="ARBA" id="ARBA00007749"/>
    </source>
</evidence>
<comment type="cofactor">
    <cofactor evidence="1">
        <name>Zn(2+)</name>
        <dbReference type="ChEBI" id="CHEBI:29105"/>
    </cofactor>
</comment>
<dbReference type="PANTHER" id="PTHR42978">
    <property type="entry name" value="QUORUM-QUENCHING LACTONASE YTNP-RELATED-RELATED"/>
    <property type="match status" value="1"/>
</dbReference>
<dbReference type="PANTHER" id="PTHR42978:SF7">
    <property type="entry name" value="METALLO-HYDROLASE RV2300C-RELATED"/>
    <property type="match status" value="1"/>
</dbReference>
<evidence type="ECO:0000256" key="1">
    <source>
        <dbReference type="ARBA" id="ARBA00001947"/>
    </source>
</evidence>
<gene>
    <name evidence="10" type="ORF">Back11_16590</name>
</gene>
<comment type="similarity">
    <text evidence="2">Belongs to the metallo-beta-lactamase superfamily.</text>
</comment>
<comment type="catalytic activity">
    <reaction evidence="6">
        <text>3',5'-cyclic CMP + H2O = CMP + H(+)</text>
        <dbReference type="Rhea" id="RHEA:72675"/>
        <dbReference type="ChEBI" id="CHEBI:15377"/>
        <dbReference type="ChEBI" id="CHEBI:15378"/>
        <dbReference type="ChEBI" id="CHEBI:58003"/>
        <dbReference type="ChEBI" id="CHEBI:60377"/>
    </reaction>
    <physiologicalReaction direction="left-to-right" evidence="6">
        <dbReference type="Rhea" id="RHEA:72676"/>
    </physiologicalReaction>
</comment>
<dbReference type="InterPro" id="IPR001279">
    <property type="entry name" value="Metallo-B-lactamas"/>
</dbReference>
<evidence type="ECO:0000313" key="10">
    <source>
        <dbReference type="EMBL" id="BBH20314.1"/>
    </source>
</evidence>
<dbReference type="SUPFAM" id="SSF56281">
    <property type="entry name" value="Metallo-hydrolase/oxidoreductase"/>
    <property type="match status" value="1"/>
</dbReference>
<dbReference type="Proteomes" id="UP000275368">
    <property type="component" value="Chromosome"/>
</dbReference>
<dbReference type="GO" id="GO:0046872">
    <property type="term" value="F:metal ion binding"/>
    <property type="evidence" value="ECO:0007669"/>
    <property type="project" value="UniProtKB-KW"/>
</dbReference>
<organism evidence="10 11">
    <name type="scientific">Paenibacillus baekrokdamisoli</name>
    <dbReference type="NCBI Taxonomy" id="1712516"/>
    <lineage>
        <taxon>Bacteria</taxon>
        <taxon>Bacillati</taxon>
        <taxon>Bacillota</taxon>
        <taxon>Bacilli</taxon>
        <taxon>Bacillales</taxon>
        <taxon>Paenibacillaceae</taxon>
        <taxon>Paenibacillus</taxon>
    </lineage>
</organism>
<keyword evidence="11" id="KW-1185">Reference proteome</keyword>
<feature type="domain" description="Metallo-beta-lactamase" evidence="9">
    <location>
        <begin position="34"/>
        <end position="238"/>
    </location>
</feature>
<accession>A0A3G9JAK5</accession>
<evidence type="ECO:0000256" key="8">
    <source>
        <dbReference type="ARBA" id="ARBA00048505"/>
    </source>
</evidence>
<evidence type="ECO:0000256" key="3">
    <source>
        <dbReference type="ARBA" id="ARBA00022723"/>
    </source>
</evidence>
<keyword evidence="4 10" id="KW-0378">Hydrolase</keyword>
<dbReference type="Pfam" id="PF00753">
    <property type="entry name" value="Lactamase_B"/>
    <property type="match status" value="1"/>
</dbReference>